<gene>
    <name evidence="1" type="ORF">GXM_01101</name>
</gene>
<sequence>MANSEIPRLVDSTLLMVWILVHKAWTFAMSQRIYSLAEDWGSAISELR</sequence>
<dbReference type="Proteomes" id="UP000326678">
    <property type="component" value="Chromosome Gxm1"/>
</dbReference>
<proteinExistence type="predicted"/>
<organism evidence="1 2">
    <name type="scientific">Nostoc sphaeroides CCNUC1</name>
    <dbReference type="NCBI Taxonomy" id="2653204"/>
    <lineage>
        <taxon>Bacteria</taxon>
        <taxon>Bacillati</taxon>
        <taxon>Cyanobacteriota</taxon>
        <taxon>Cyanophyceae</taxon>
        <taxon>Nostocales</taxon>
        <taxon>Nostocaceae</taxon>
        <taxon>Nostoc</taxon>
    </lineage>
</organism>
<keyword evidence="2" id="KW-1185">Reference proteome</keyword>
<protein>
    <submittedName>
        <fullName evidence="1">Uncharacterized protein</fullName>
    </submittedName>
</protein>
<dbReference type="KEGG" id="nsh:GXM_01101"/>
<name>A0A5P8VT57_9NOSO</name>
<evidence type="ECO:0000313" key="2">
    <source>
        <dbReference type="Proteomes" id="UP000326678"/>
    </source>
</evidence>
<reference evidence="1 2" key="1">
    <citation type="submission" date="2019-10" db="EMBL/GenBank/DDBJ databases">
        <title>Genomic and transcriptomic insights into the perfect genentic adaptation of a filamentous nitrogen-fixing cyanobacterium to rice fields.</title>
        <authorList>
            <person name="Chen Z."/>
        </authorList>
    </citation>
    <scope>NUCLEOTIDE SEQUENCE [LARGE SCALE GENOMIC DNA]</scope>
    <source>
        <strain evidence="1">CCNUC1</strain>
    </source>
</reference>
<evidence type="ECO:0000313" key="1">
    <source>
        <dbReference type="EMBL" id="QFS43628.1"/>
    </source>
</evidence>
<dbReference type="EMBL" id="CP045226">
    <property type="protein sequence ID" value="QFS43628.1"/>
    <property type="molecule type" value="Genomic_DNA"/>
</dbReference>
<dbReference type="AlphaFoldDB" id="A0A5P8VT57"/>
<accession>A0A5P8VT57</accession>